<dbReference type="GO" id="GO:0016853">
    <property type="term" value="F:isomerase activity"/>
    <property type="evidence" value="ECO:0007669"/>
    <property type="project" value="UniProtKB-KW"/>
</dbReference>
<dbReference type="Gene3D" id="1.20.120.450">
    <property type="entry name" value="dinb family like domain"/>
    <property type="match status" value="1"/>
</dbReference>
<dbReference type="GO" id="GO:0046872">
    <property type="term" value="F:metal ion binding"/>
    <property type="evidence" value="ECO:0007669"/>
    <property type="project" value="InterPro"/>
</dbReference>
<dbReference type="InterPro" id="IPR024344">
    <property type="entry name" value="MDMPI_metal-binding"/>
</dbReference>
<dbReference type="InterPro" id="IPR017517">
    <property type="entry name" value="Maleyloyr_isom"/>
</dbReference>
<keyword evidence="3" id="KW-0670">Pyruvate</keyword>
<dbReference type="EMBL" id="JAAVJD010000044">
    <property type="protein sequence ID" value="NJQ05641.1"/>
    <property type="molecule type" value="Genomic_DNA"/>
</dbReference>
<evidence type="ECO:0000313" key="3">
    <source>
        <dbReference type="EMBL" id="NJQ05641.1"/>
    </source>
</evidence>
<dbReference type="Pfam" id="PF11716">
    <property type="entry name" value="MDMPI_N"/>
    <property type="match status" value="1"/>
</dbReference>
<dbReference type="AlphaFoldDB" id="A0A7X6HYI0"/>
<dbReference type="InterPro" id="IPR034660">
    <property type="entry name" value="DinB/YfiT-like"/>
</dbReference>
<name>A0A7X6HYI0_9ACTN</name>
<feature type="region of interest" description="Disordered" evidence="1">
    <location>
        <begin position="229"/>
        <end position="248"/>
    </location>
</feature>
<dbReference type="Gene3D" id="3.30.1050.20">
    <property type="match status" value="1"/>
</dbReference>
<protein>
    <submittedName>
        <fullName evidence="3">Maleylpyruvate isomerase family mycothiol-dependent enzyme</fullName>
    </submittedName>
</protein>
<accession>A0A7X6HYI0</accession>
<dbReference type="SUPFAM" id="SSF109854">
    <property type="entry name" value="DinB/YfiT-like putative metalloenzymes"/>
    <property type="match status" value="1"/>
</dbReference>
<dbReference type="InterPro" id="IPR036527">
    <property type="entry name" value="SCP2_sterol-bd_dom_sf"/>
</dbReference>
<keyword evidence="4" id="KW-1185">Reference proteome</keyword>
<proteinExistence type="predicted"/>
<gene>
    <name evidence="3" type="ORF">HCN56_08665</name>
</gene>
<dbReference type="RefSeq" id="WP_167968922.1">
    <property type="nucleotide sequence ID" value="NZ_BHZG01000005.1"/>
</dbReference>
<evidence type="ECO:0000259" key="2">
    <source>
        <dbReference type="Pfam" id="PF11716"/>
    </source>
</evidence>
<comment type="caution">
    <text evidence="3">The sequence shown here is derived from an EMBL/GenBank/DDBJ whole genome shotgun (WGS) entry which is preliminary data.</text>
</comment>
<dbReference type="Proteomes" id="UP000578686">
    <property type="component" value="Unassembled WGS sequence"/>
</dbReference>
<evidence type="ECO:0000256" key="1">
    <source>
        <dbReference type="SAM" id="MobiDB-lite"/>
    </source>
</evidence>
<keyword evidence="3" id="KW-0413">Isomerase</keyword>
<sequence length="248" mass="27125">MSTTIDHSAPAYGGIGVDERLGEIRAAHARLRTAVAGLTEQEAREAIHLPGWTRAHVLIHLADLSQAFARQARYAVKGETVEVYDGGRPTRDRRIEELHGRPVPWLRDQLEEGLTALEDAWQPLGPDGWELPCSYRNSPLFATQLAWWRETELHTVDLTVGHSPDAWSTALSTHVVAFLTPRLPQGTTLHAQDTDEGWAAAENAGPGEAPARVHGPVRALAAWISGRPHATLPATDTDSPLPQLNAWP</sequence>
<evidence type="ECO:0000313" key="4">
    <source>
        <dbReference type="Proteomes" id="UP000578686"/>
    </source>
</evidence>
<dbReference type="NCBIfam" id="TIGR03083">
    <property type="entry name" value="maleylpyruvate isomerase family mycothiol-dependent enzyme"/>
    <property type="match status" value="1"/>
</dbReference>
<feature type="domain" description="Mycothiol-dependent maleylpyruvate isomerase metal-binding" evidence="2">
    <location>
        <begin position="25"/>
        <end position="158"/>
    </location>
</feature>
<dbReference type="SUPFAM" id="SSF55718">
    <property type="entry name" value="SCP-like"/>
    <property type="match status" value="1"/>
</dbReference>
<reference evidence="3 4" key="1">
    <citation type="submission" date="2020-03" db="EMBL/GenBank/DDBJ databases">
        <title>Draft genome of Streptomyces sp. ventii, isolated from the Axial Seamount in the Pacific Ocean, and resequencing of the two type strains Streptomyces lonarensis strain NCL 716 and Streptomyces bohaiensis strain 11A07.</title>
        <authorList>
            <person name="Loughran R.M."/>
            <person name="Pfannmuller K.M."/>
            <person name="Wasson B.J."/>
            <person name="Deadmond M.C."/>
            <person name="Paddock B.E."/>
            <person name="Koyack M.J."/>
            <person name="Gallegos D.A."/>
            <person name="Mitchell E.A."/>
            <person name="Ushijima B."/>
            <person name="Saw J.H."/>
            <person name="Mcphail K.L."/>
            <person name="Videau P."/>
        </authorList>
    </citation>
    <scope>NUCLEOTIDE SEQUENCE [LARGE SCALE GENOMIC DNA]</scope>
    <source>
        <strain evidence="3 4">NCL716</strain>
    </source>
</reference>
<organism evidence="3 4">
    <name type="scientific">Streptomyces lonarensis</name>
    <dbReference type="NCBI Taxonomy" id="700599"/>
    <lineage>
        <taxon>Bacteria</taxon>
        <taxon>Bacillati</taxon>
        <taxon>Actinomycetota</taxon>
        <taxon>Actinomycetes</taxon>
        <taxon>Kitasatosporales</taxon>
        <taxon>Streptomycetaceae</taxon>
        <taxon>Streptomyces</taxon>
    </lineage>
</organism>